<keyword evidence="4" id="KW-1185">Reference proteome</keyword>
<name>A0AB34GQW2_ESCRO</name>
<accession>A0AB34GQW2</accession>
<feature type="compositionally biased region" description="Low complexity" evidence="1">
    <location>
        <begin position="47"/>
        <end position="61"/>
    </location>
</feature>
<comment type="caution">
    <text evidence="2">The sequence shown here is derived from an EMBL/GenBank/DDBJ whole genome shotgun (WGS) entry which is preliminary data.</text>
</comment>
<evidence type="ECO:0000313" key="4">
    <source>
        <dbReference type="Proteomes" id="UP001159641"/>
    </source>
</evidence>
<dbReference type="EMBL" id="JAIQCJ010002032">
    <property type="protein sequence ID" value="KAJ8784785.1"/>
    <property type="molecule type" value="Genomic_DNA"/>
</dbReference>
<dbReference type="AlphaFoldDB" id="A0AB34GQW2"/>
<reference evidence="2 4" key="1">
    <citation type="submission" date="2022-11" db="EMBL/GenBank/DDBJ databases">
        <title>Whole genome sequence of Eschrichtius robustus ER-17-0199.</title>
        <authorList>
            <person name="Bruniche-Olsen A."/>
            <person name="Black A.N."/>
            <person name="Fields C.J."/>
            <person name="Walden K."/>
            <person name="Dewoody J.A."/>
        </authorList>
    </citation>
    <scope>NUCLEOTIDE SEQUENCE [LARGE SCALE GENOMIC DNA]</scope>
    <source>
        <strain evidence="2">ER-17-0199</strain>
        <tissue evidence="2">Blubber</tissue>
    </source>
</reference>
<protein>
    <submittedName>
        <fullName evidence="2">Uncharacterized protein</fullName>
    </submittedName>
</protein>
<sequence length="163" mass="17549">MPGVRRPAPRRRLVSRLPVSGKQDRQLGSQRLFMRARPVQGEPVSTSARPPAASSAPRAAPETLRPPLAPRTSRETHTAGLTVLLPPGCAALWAPGARGPAPHPPYAPGSRRLPRPRRRHPGPGADSRLQPFPDGQSGARLPRLGLSAATRLLDPKSSRILRR</sequence>
<proteinExistence type="predicted"/>
<evidence type="ECO:0000313" key="3">
    <source>
        <dbReference type="EMBL" id="KAJ8784785.1"/>
    </source>
</evidence>
<organism evidence="2 4">
    <name type="scientific">Eschrichtius robustus</name>
    <name type="common">California gray whale</name>
    <name type="synonym">Eschrichtius gibbosus</name>
    <dbReference type="NCBI Taxonomy" id="9764"/>
    <lineage>
        <taxon>Eukaryota</taxon>
        <taxon>Metazoa</taxon>
        <taxon>Chordata</taxon>
        <taxon>Craniata</taxon>
        <taxon>Vertebrata</taxon>
        <taxon>Euteleostomi</taxon>
        <taxon>Mammalia</taxon>
        <taxon>Eutheria</taxon>
        <taxon>Laurasiatheria</taxon>
        <taxon>Artiodactyla</taxon>
        <taxon>Whippomorpha</taxon>
        <taxon>Cetacea</taxon>
        <taxon>Mysticeti</taxon>
        <taxon>Eschrichtiidae</taxon>
        <taxon>Eschrichtius</taxon>
    </lineage>
</organism>
<dbReference type="Proteomes" id="UP001159641">
    <property type="component" value="Unassembled WGS sequence"/>
</dbReference>
<gene>
    <name evidence="3" type="ORF">J1605_007812</name>
    <name evidence="2" type="ORF">J1605_011356</name>
</gene>
<dbReference type="EMBL" id="JAIQCJ010002147">
    <property type="protein sequence ID" value="KAJ8781372.1"/>
    <property type="molecule type" value="Genomic_DNA"/>
</dbReference>
<evidence type="ECO:0000313" key="2">
    <source>
        <dbReference type="EMBL" id="KAJ8781372.1"/>
    </source>
</evidence>
<evidence type="ECO:0000256" key="1">
    <source>
        <dbReference type="SAM" id="MobiDB-lite"/>
    </source>
</evidence>
<feature type="compositionally biased region" description="Basic residues" evidence="1">
    <location>
        <begin position="112"/>
        <end position="121"/>
    </location>
</feature>
<feature type="region of interest" description="Disordered" evidence="1">
    <location>
        <begin position="1"/>
        <end position="146"/>
    </location>
</feature>